<dbReference type="InterPro" id="IPR006680">
    <property type="entry name" value="Amidohydro-rel"/>
</dbReference>
<dbReference type="AlphaFoldDB" id="A0A4Q1C4X1"/>
<dbReference type="Gene3D" id="3.20.20.140">
    <property type="entry name" value="Metal-dependent hydrolases"/>
    <property type="match status" value="1"/>
</dbReference>
<accession>A0A4Q1C4X1</accession>
<dbReference type="GO" id="GO:0019748">
    <property type="term" value="P:secondary metabolic process"/>
    <property type="evidence" value="ECO:0007669"/>
    <property type="project" value="TreeGrafter"/>
</dbReference>
<dbReference type="GO" id="GO:0016787">
    <property type="term" value="F:hydrolase activity"/>
    <property type="evidence" value="ECO:0007669"/>
    <property type="project" value="UniProtKB-KW"/>
</dbReference>
<dbReference type="GO" id="GO:0005737">
    <property type="term" value="C:cytoplasm"/>
    <property type="evidence" value="ECO:0007669"/>
    <property type="project" value="TreeGrafter"/>
</dbReference>
<dbReference type="Proteomes" id="UP000290218">
    <property type="component" value="Unassembled WGS sequence"/>
</dbReference>
<dbReference type="InterPro" id="IPR032465">
    <property type="entry name" value="ACMSD"/>
</dbReference>
<feature type="chain" id="PRO_5020726235" evidence="2">
    <location>
        <begin position="21"/>
        <end position="375"/>
    </location>
</feature>
<keyword evidence="2" id="KW-0732">Signal</keyword>
<dbReference type="Pfam" id="PF04909">
    <property type="entry name" value="Amidohydro_2"/>
    <property type="match status" value="1"/>
</dbReference>
<evidence type="ECO:0000313" key="5">
    <source>
        <dbReference type="Proteomes" id="UP000290218"/>
    </source>
</evidence>
<dbReference type="InterPro" id="IPR032466">
    <property type="entry name" value="Metal_Hydrolase"/>
</dbReference>
<feature type="domain" description="Amidohydrolase-related" evidence="3">
    <location>
        <begin position="124"/>
        <end position="359"/>
    </location>
</feature>
<organism evidence="4 5">
    <name type="scientific">Oleiharenicola lentus</name>
    <dbReference type="NCBI Taxonomy" id="2508720"/>
    <lineage>
        <taxon>Bacteria</taxon>
        <taxon>Pseudomonadati</taxon>
        <taxon>Verrucomicrobiota</taxon>
        <taxon>Opitutia</taxon>
        <taxon>Opitutales</taxon>
        <taxon>Opitutaceae</taxon>
        <taxon>Oleiharenicola</taxon>
    </lineage>
</organism>
<protein>
    <submittedName>
        <fullName evidence="4">Amidohydrolase</fullName>
    </submittedName>
</protein>
<feature type="signal peptide" evidence="2">
    <location>
        <begin position="1"/>
        <end position="20"/>
    </location>
</feature>
<evidence type="ECO:0000259" key="3">
    <source>
        <dbReference type="Pfam" id="PF04909"/>
    </source>
</evidence>
<dbReference type="OrthoDB" id="9771932at2"/>
<name>A0A4Q1C4X1_9BACT</name>
<proteinExistence type="predicted"/>
<dbReference type="PANTHER" id="PTHR21240:SF28">
    <property type="entry name" value="ISO-OROTATE DECARBOXYLASE (EUROFUNG)"/>
    <property type="match status" value="1"/>
</dbReference>
<evidence type="ECO:0000256" key="2">
    <source>
        <dbReference type="SAM" id="SignalP"/>
    </source>
</evidence>
<evidence type="ECO:0000313" key="4">
    <source>
        <dbReference type="EMBL" id="RXK53478.1"/>
    </source>
</evidence>
<keyword evidence="4" id="KW-0378">Hydrolase</keyword>
<dbReference type="EMBL" id="SDHX01000002">
    <property type="protein sequence ID" value="RXK53478.1"/>
    <property type="molecule type" value="Genomic_DNA"/>
</dbReference>
<comment type="caution">
    <text evidence="4">The sequence shown here is derived from an EMBL/GenBank/DDBJ whole genome shotgun (WGS) entry which is preliminary data.</text>
</comment>
<dbReference type="RefSeq" id="WP_129049159.1">
    <property type="nucleotide sequence ID" value="NZ_SDHX01000002.1"/>
</dbReference>
<keyword evidence="1" id="KW-0456">Lyase</keyword>
<dbReference type="GO" id="GO:0016831">
    <property type="term" value="F:carboxy-lyase activity"/>
    <property type="evidence" value="ECO:0007669"/>
    <property type="project" value="InterPro"/>
</dbReference>
<dbReference type="PANTHER" id="PTHR21240">
    <property type="entry name" value="2-AMINO-3-CARBOXYLMUCONATE-6-SEMIALDEHYDE DECARBOXYLASE"/>
    <property type="match status" value="1"/>
</dbReference>
<reference evidence="4 5" key="1">
    <citation type="submission" date="2019-01" db="EMBL/GenBank/DDBJ databases">
        <title>Lacunisphaera sp. strain TWA-58.</title>
        <authorList>
            <person name="Chen W.-M."/>
        </authorList>
    </citation>
    <scope>NUCLEOTIDE SEQUENCE [LARGE SCALE GENOMIC DNA]</scope>
    <source>
        <strain evidence="4 5">TWA-58</strain>
    </source>
</reference>
<dbReference type="SUPFAM" id="SSF51556">
    <property type="entry name" value="Metallo-dependent hydrolases"/>
    <property type="match status" value="1"/>
</dbReference>
<sequence>MNKPLLTLLAGVFLAGASFGAEPEFDRLLLKNYHPVSLYRIQQTLVRRAAVPVIDMHSHSFFVQNDAEIRRWVQLMDEANIERTIVLTGESGPAFDALVARFAPFKNRFELWCGFDYTGIEEPGYGPAAAAELERCMRMGARGVGEESDKGLGLVRAIPGRPLPKPVHPADPRLDPLWEKCAELGLPVNLHVADPIWMYHPLDEKNEGIPNAAIWKIGSEPERIDLNGMIGQLEETLRRHPRTTIIACHLANLDYDLTRLDGLLARYPNLYADLAGRLAETAAIPRTAAAFIEKHRDRLFYGTDMELTPEMYQMTFRILETTDEHFYGVDQFCYVWNLSGFGLRRETLEKLYRTNALELMHRLQPANYPAPPAKP</sequence>
<gene>
    <name evidence="4" type="ORF">ESB00_17450</name>
</gene>
<keyword evidence="5" id="KW-1185">Reference proteome</keyword>
<evidence type="ECO:0000256" key="1">
    <source>
        <dbReference type="ARBA" id="ARBA00023239"/>
    </source>
</evidence>